<gene>
    <name evidence="1" type="ORF">S01H1_50371</name>
</gene>
<proteinExistence type="predicted"/>
<protein>
    <submittedName>
        <fullName evidence="1">Uncharacterized protein</fullName>
    </submittedName>
</protein>
<dbReference type="AlphaFoldDB" id="X0WXR5"/>
<comment type="caution">
    <text evidence="1">The sequence shown here is derived from an EMBL/GenBank/DDBJ whole genome shotgun (WGS) entry which is preliminary data.</text>
</comment>
<name>X0WXR5_9ZZZZ</name>
<accession>X0WXR5</accession>
<organism evidence="1">
    <name type="scientific">marine sediment metagenome</name>
    <dbReference type="NCBI Taxonomy" id="412755"/>
    <lineage>
        <taxon>unclassified sequences</taxon>
        <taxon>metagenomes</taxon>
        <taxon>ecological metagenomes</taxon>
    </lineage>
</organism>
<sequence length="175" mass="19930">MCDTIVAVGSATTLCLHSANKLFRPTQTVYSLVAKIGEGGQFFYTIGASNPYISPFPPVFSPDTTVPGEYSEGSENYNLKSYWWESERFHRKALLNFNSAQVEIQPLIINYEEEIISSIENNLSRLNQKQISEYFIRARAIVKNWGSKLDRLPSVNLGLSFSRYWQGYNKRNGII</sequence>
<dbReference type="EMBL" id="BARS01032452">
    <property type="protein sequence ID" value="GAG27967.1"/>
    <property type="molecule type" value="Genomic_DNA"/>
</dbReference>
<evidence type="ECO:0000313" key="1">
    <source>
        <dbReference type="EMBL" id="GAG27967.1"/>
    </source>
</evidence>
<reference evidence="1" key="1">
    <citation type="journal article" date="2014" name="Front. Microbiol.">
        <title>High frequency of phylogenetically diverse reductive dehalogenase-homologous genes in deep subseafloor sedimentary metagenomes.</title>
        <authorList>
            <person name="Kawai M."/>
            <person name="Futagami T."/>
            <person name="Toyoda A."/>
            <person name="Takaki Y."/>
            <person name="Nishi S."/>
            <person name="Hori S."/>
            <person name="Arai W."/>
            <person name="Tsubouchi T."/>
            <person name="Morono Y."/>
            <person name="Uchiyama I."/>
            <person name="Ito T."/>
            <person name="Fujiyama A."/>
            <person name="Inagaki F."/>
            <person name="Takami H."/>
        </authorList>
    </citation>
    <scope>NUCLEOTIDE SEQUENCE</scope>
    <source>
        <strain evidence="1">Expedition CK06-06</strain>
    </source>
</reference>